<name>A0AAN9K9G0_CLITE</name>
<organism evidence="1 2">
    <name type="scientific">Clitoria ternatea</name>
    <name type="common">Butterfly pea</name>
    <dbReference type="NCBI Taxonomy" id="43366"/>
    <lineage>
        <taxon>Eukaryota</taxon>
        <taxon>Viridiplantae</taxon>
        <taxon>Streptophyta</taxon>
        <taxon>Embryophyta</taxon>
        <taxon>Tracheophyta</taxon>
        <taxon>Spermatophyta</taxon>
        <taxon>Magnoliopsida</taxon>
        <taxon>eudicotyledons</taxon>
        <taxon>Gunneridae</taxon>
        <taxon>Pentapetalae</taxon>
        <taxon>rosids</taxon>
        <taxon>fabids</taxon>
        <taxon>Fabales</taxon>
        <taxon>Fabaceae</taxon>
        <taxon>Papilionoideae</taxon>
        <taxon>50 kb inversion clade</taxon>
        <taxon>NPAAA clade</taxon>
        <taxon>indigoferoid/millettioid clade</taxon>
        <taxon>Phaseoleae</taxon>
        <taxon>Clitoria</taxon>
    </lineage>
</organism>
<accession>A0AAN9K9G0</accession>
<comment type="caution">
    <text evidence="1">The sequence shown here is derived from an EMBL/GenBank/DDBJ whole genome shotgun (WGS) entry which is preliminary data.</text>
</comment>
<dbReference type="EMBL" id="JAYKXN010000002">
    <property type="protein sequence ID" value="KAK7311664.1"/>
    <property type="molecule type" value="Genomic_DNA"/>
</dbReference>
<reference evidence="1 2" key="1">
    <citation type="submission" date="2024-01" db="EMBL/GenBank/DDBJ databases">
        <title>The genomes of 5 underutilized Papilionoideae crops provide insights into root nodulation and disease resistance.</title>
        <authorList>
            <person name="Yuan L."/>
        </authorList>
    </citation>
    <scope>NUCLEOTIDE SEQUENCE [LARGE SCALE GENOMIC DNA]</scope>
    <source>
        <strain evidence="1">LY-2023</strain>
        <tissue evidence="1">Leaf</tissue>
    </source>
</reference>
<proteinExistence type="predicted"/>
<evidence type="ECO:0000313" key="2">
    <source>
        <dbReference type="Proteomes" id="UP001359559"/>
    </source>
</evidence>
<gene>
    <name evidence="1" type="ORF">RJT34_09945</name>
</gene>
<keyword evidence="2" id="KW-1185">Reference proteome</keyword>
<dbReference type="Proteomes" id="UP001359559">
    <property type="component" value="Unassembled WGS sequence"/>
</dbReference>
<evidence type="ECO:0000313" key="1">
    <source>
        <dbReference type="EMBL" id="KAK7311664.1"/>
    </source>
</evidence>
<sequence length="70" mass="7955">MDTDTGQDDLSLLRCTSVEARHLEKRRAWNGKRTWDLIFGQCTVDGVGDDEIPKILQLKRGKEGVAVKQR</sequence>
<dbReference type="AlphaFoldDB" id="A0AAN9K9G0"/>
<protein>
    <submittedName>
        <fullName evidence="1">Uncharacterized protein</fullName>
    </submittedName>
</protein>